<evidence type="ECO:0000313" key="4">
    <source>
        <dbReference type="Proteomes" id="UP000199470"/>
    </source>
</evidence>
<keyword evidence="2" id="KW-0472">Membrane</keyword>
<dbReference type="OrthoDB" id="9798009at2"/>
<dbReference type="EMBL" id="FOTW01000033">
    <property type="protein sequence ID" value="SFM79346.1"/>
    <property type="molecule type" value="Genomic_DNA"/>
</dbReference>
<sequence length="294" mass="32344">MSLADAIAVLTVIVLIGLGLALWRFQRQCLTLSAQQAAALHTLHTQLAQQFAQLSEQFVQHTARQSDFNAAQLAADDALRADFIALGQQLRQQSLDKLAAALGDVIADFNQRIVEQFNLQLRTLSDMVAVNLDLHDKQRNEQMETMHHTRRLAEQVERGTQSFRELLADSAALAGIGEQLRQGLEMITPRQEGLETAAQRQELALQQSAEALAALRQQLGDFEAQLLAQGKRALDQSGARAVQNSALQREMSDNLNKSLAALGKQLAAVQTKLSADMAPIGELQRRVAELAKRK</sequence>
<name>A0A1I4TRK3_9BURK</name>
<feature type="transmembrane region" description="Helical" evidence="2">
    <location>
        <begin position="6"/>
        <end position="25"/>
    </location>
</feature>
<protein>
    <recommendedName>
        <fullName evidence="5">DNA recombination protein RmuC</fullName>
    </recommendedName>
</protein>
<reference evidence="3 4" key="1">
    <citation type="submission" date="2016-10" db="EMBL/GenBank/DDBJ databases">
        <authorList>
            <person name="de Groot N.N."/>
        </authorList>
    </citation>
    <scope>NUCLEOTIDE SEQUENCE [LARGE SCALE GENOMIC DNA]</scope>
    <source>
        <strain evidence="3 4">ATCC 43154</strain>
    </source>
</reference>
<evidence type="ECO:0000256" key="1">
    <source>
        <dbReference type="SAM" id="Coils"/>
    </source>
</evidence>
<keyword evidence="1" id="KW-0175">Coiled coil</keyword>
<dbReference type="RefSeq" id="WP_093390709.1">
    <property type="nucleotide sequence ID" value="NZ_FOTW01000033.1"/>
</dbReference>
<evidence type="ECO:0000313" key="3">
    <source>
        <dbReference type="EMBL" id="SFM79346.1"/>
    </source>
</evidence>
<feature type="coiled-coil region" evidence="1">
    <location>
        <begin position="198"/>
        <end position="225"/>
    </location>
</feature>
<evidence type="ECO:0008006" key="5">
    <source>
        <dbReference type="Google" id="ProtNLM"/>
    </source>
</evidence>
<organism evidence="3 4">
    <name type="scientific">Rugamonas rubra</name>
    <dbReference type="NCBI Taxonomy" id="758825"/>
    <lineage>
        <taxon>Bacteria</taxon>
        <taxon>Pseudomonadati</taxon>
        <taxon>Pseudomonadota</taxon>
        <taxon>Betaproteobacteria</taxon>
        <taxon>Burkholderiales</taxon>
        <taxon>Oxalobacteraceae</taxon>
        <taxon>Telluria group</taxon>
        <taxon>Rugamonas</taxon>
    </lineage>
</organism>
<accession>A0A1I4TRK3</accession>
<dbReference type="AlphaFoldDB" id="A0A1I4TRK3"/>
<proteinExistence type="predicted"/>
<gene>
    <name evidence="3" type="ORF">SAMN02982985_05319</name>
</gene>
<keyword evidence="4" id="KW-1185">Reference proteome</keyword>
<evidence type="ECO:0000256" key="2">
    <source>
        <dbReference type="SAM" id="Phobius"/>
    </source>
</evidence>
<keyword evidence="2" id="KW-1133">Transmembrane helix</keyword>
<dbReference type="Proteomes" id="UP000199470">
    <property type="component" value="Unassembled WGS sequence"/>
</dbReference>
<keyword evidence="2" id="KW-0812">Transmembrane</keyword>